<dbReference type="EMBL" id="KZ858987">
    <property type="protein sequence ID" value="RDW26084.1"/>
    <property type="molecule type" value="Genomic_DNA"/>
</dbReference>
<reference evidence="2 4" key="2">
    <citation type="submission" date="2018-07" db="EMBL/GenBank/DDBJ databases">
        <title>Draft Genome Assemblies for Five Robust Yarrowia lipolytica Strains Exhibiting High Lipid Production and Pentose Sugar Utilization and Sugar Alcohol Secretion from Undetoxified Lignocellulosic Biomass Hydrolysates.</title>
        <authorList>
            <consortium name="DOE Joint Genome Institute"/>
            <person name="Walker C."/>
            <person name="Ryu S."/>
            <person name="Na H."/>
            <person name="Zane M."/>
            <person name="LaButti K."/>
            <person name="Lipzen A."/>
            <person name="Haridas S."/>
            <person name="Barry K."/>
            <person name="Grigoriev I.V."/>
            <person name="Quarterman J."/>
            <person name="Slininger P."/>
            <person name="Dien B."/>
            <person name="Trinh C.T."/>
        </authorList>
    </citation>
    <scope>NUCLEOTIDE SEQUENCE [LARGE SCALE GENOMIC DNA]</scope>
    <source>
        <strain evidence="2 4">YB392</strain>
    </source>
</reference>
<dbReference type="SUPFAM" id="SSF52833">
    <property type="entry name" value="Thioredoxin-like"/>
    <property type="match status" value="1"/>
</dbReference>
<dbReference type="EMBL" id="CP017555">
    <property type="protein sequence ID" value="AOW02912.1"/>
    <property type="molecule type" value="Genomic_DNA"/>
</dbReference>
<dbReference type="eggNOG" id="ENOG502RYPV">
    <property type="taxonomic scope" value="Eukaryota"/>
</dbReference>
<dbReference type="GeneID" id="2909354"/>
<dbReference type="CDD" id="cd03062">
    <property type="entry name" value="TRX_Fd_Sucrase"/>
    <property type="match status" value="1"/>
</dbReference>
<organism evidence="1 3">
    <name type="scientific">Yarrowia lipolytica</name>
    <name type="common">Candida lipolytica</name>
    <dbReference type="NCBI Taxonomy" id="4952"/>
    <lineage>
        <taxon>Eukaryota</taxon>
        <taxon>Fungi</taxon>
        <taxon>Dikarya</taxon>
        <taxon>Ascomycota</taxon>
        <taxon>Saccharomycotina</taxon>
        <taxon>Dipodascomycetes</taxon>
        <taxon>Dipodascales</taxon>
        <taxon>Dipodascales incertae sedis</taxon>
        <taxon>Yarrowia</taxon>
    </lineage>
</organism>
<dbReference type="InterPro" id="IPR009737">
    <property type="entry name" value="Aim32/Apd1-like"/>
</dbReference>
<evidence type="ECO:0000313" key="3">
    <source>
        <dbReference type="Proteomes" id="UP000182444"/>
    </source>
</evidence>
<reference evidence="1 3" key="1">
    <citation type="journal article" date="2016" name="PLoS ONE">
        <title>Sequence Assembly of Yarrowia lipolytica Strain W29/CLIB89 Shows Transposable Element Diversity.</title>
        <authorList>
            <person name="Magnan C."/>
            <person name="Yu J."/>
            <person name="Chang I."/>
            <person name="Jahn E."/>
            <person name="Kanomata Y."/>
            <person name="Wu J."/>
            <person name="Zeller M."/>
            <person name="Oakes M."/>
            <person name="Baldi P."/>
            <person name="Sandmeyer S."/>
        </authorList>
    </citation>
    <scope>NUCLEOTIDE SEQUENCE [LARGE SCALE GENOMIC DNA]</scope>
    <source>
        <strain evidence="1">CLIB89</strain>
        <strain evidence="3">CLIB89(W29)</strain>
    </source>
</reference>
<dbReference type="Gene3D" id="3.40.30.10">
    <property type="entry name" value="Glutaredoxin"/>
    <property type="match status" value="1"/>
</dbReference>
<dbReference type="PANTHER" id="PTHR31902">
    <property type="entry name" value="ACTIN PATCHES DISTAL PROTEIN 1"/>
    <property type="match status" value="1"/>
</dbReference>
<dbReference type="PANTHER" id="PTHR31902:SF14">
    <property type="entry name" value="ACTIN PATCHES DISTAL PROTEIN 1"/>
    <property type="match status" value="1"/>
</dbReference>
<evidence type="ECO:0000313" key="1">
    <source>
        <dbReference type="EMBL" id="AOW02912.1"/>
    </source>
</evidence>
<dbReference type="AlphaFoldDB" id="A0A1D8NBA3"/>
<accession>A0A1D8NBA3</accession>
<evidence type="ECO:0000313" key="2">
    <source>
        <dbReference type="EMBL" id="RDW26084.1"/>
    </source>
</evidence>
<protein>
    <submittedName>
        <fullName evidence="2">Sucraseferredoxin-like protein</fullName>
    </submittedName>
</protein>
<dbReference type="Proteomes" id="UP000182444">
    <property type="component" value="Chromosome 1C"/>
</dbReference>
<dbReference type="VEuPathDB" id="FungiDB:YALI1_C21544g"/>
<sequence length="322" mass="35583">MGLLDKFKTLSLANTASEKFSAEAEISKIVPIADCSPTDCDSCVLDTRYPPMDIDQSPLYNTAKPFGLHLVVATGLSDWKKKYLDDKSSVAGALDDPDVAEAVATTMKKFYPTKPLSDLGTKISNSSLPPPDEYYMYDDKRPSSSESVSAMERGKGVIEDSYGKPKDSSNDLMTRPTKVLLLPLFLEITLTPENARSELVEALGNLHEQPKKLTKNTKRAYVLLCSHKTVDKRCAITSKILKKEFDAQLRDKQIHDVEVAFVSHVGGHKFAANALIYLSTGESIWLARVGPEHVCAIIDEVIEKGKVFPELVRSVAKCQLDW</sequence>
<dbReference type="RefSeq" id="XP_501860.1">
    <property type="nucleotide sequence ID" value="XM_501860.1"/>
</dbReference>
<dbReference type="KEGG" id="yli:2909354"/>
<evidence type="ECO:0000313" key="4">
    <source>
        <dbReference type="Proteomes" id="UP000256601"/>
    </source>
</evidence>
<proteinExistence type="predicted"/>
<dbReference type="OrthoDB" id="10253744at2759"/>
<dbReference type="Proteomes" id="UP000256601">
    <property type="component" value="Unassembled WGS sequence"/>
</dbReference>
<dbReference type="Pfam" id="PF06999">
    <property type="entry name" value="Suc_Fer-like"/>
    <property type="match status" value="1"/>
</dbReference>
<dbReference type="VEuPathDB" id="FungiDB:YALI0_C15246g"/>
<dbReference type="InterPro" id="IPR036249">
    <property type="entry name" value="Thioredoxin-like_sf"/>
</dbReference>
<name>A0A1D8NBA3_YARLL</name>
<gene>
    <name evidence="2" type="ORF">B0I71DRAFT_131485</name>
    <name evidence="1" type="ORF">YALI1_C21544g</name>
</gene>